<dbReference type="GO" id="GO:0005524">
    <property type="term" value="F:ATP binding"/>
    <property type="evidence" value="ECO:0007669"/>
    <property type="project" value="UniProtKB-KW"/>
</dbReference>
<dbReference type="InterPro" id="IPR015860">
    <property type="entry name" value="ABC_transpr_TagH-like"/>
</dbReference>
<dbReference type="RefSeq" id="WP_097651617.1">
    <property type="nucleotide sequence ID" value="NZ_LYXE01000063.1"/>
</dbReference>
<evidence type="ECO:0000313" key="7">
    <source>
        <dbReference type="EMBL" id="PDV99852.1"/>
    </source>
</evidence>
<keyword evidence="2" id="KW-0813">Transport</keyword>
<dbReference type="InterPro" id="IPR027417">
    <property type="entry name" value="P-loop_NTPase"/>
</dbReference>
<evidence type="ECO:0000256" key="3">
    <source>
        <dbReference type="ARBA" id="ARBA00022741"/>
    </source>
</evidence>
<dbReference type="CDD" id="cd03220">
    <property type="entry name" value="ABC_KpsT_Wzt"/>
    <property type="match status" value="1"/>
</dbReference>
<evidence type="ECO:0000256" key="1">
    <source>
        <dbReference type="ARBA" id="ARBA00005417"/>
    </source>
</evidence>
<keyword evidence="8" id="KW-1185">Reference proteome</keyword>
<dbReference type="InterPro" id="IPR050683">
    <property type="entry name" value="Bact_Polysacc_Export_ATP-bd"/>
</dbReference>
<dbReference type="InterPro" id="IPR003439">
    <property type="entry name" value="ABC_transporter-like_ATP-bd"/>
</dbReference>
<sequence>MSPVIEFNQVSKRFVLHKDQRKTVQERVIGLVRPRPPGDVFWALRDVDFTVEEGQSLGLVGHNGAGKSTALKLITRILEPTSGRVRTRGRIAALLELGSGFHPELNGRENVFLYGSLMGIGRREMERKLEEIVDFADIGPFIDTEIKHYSSGMYTRLAFAVATAVDPDILITDEVLAVGDEAFQRKCMERIYGFRRAGKTIIFVSHALEVVRSLCDVAVWLDHGQQRADGPAGTVIDAYLAEVNRKEKIRLENERTREGEESEDASPATESLFRRGTREVEVVRVQLLDETGEERAVFHTGKSLTIRIHYEAHEPITEPVFGVGIYHESGIWISGPNTGFDSVAIPRIMGQGFLDYTVNDLPLLTGRYSLSVAVVDSTQLHVFDLHDRLYQIVVHNDAGRERYGMLALRGTWRCDA</sequence>
<dbReference type="InterPro" id="IPR029439">
    <property type="entry name" value="Wzt_C"/>
</dbReference>
<evidence type="ECO:0000313" key="8">
    <source>
        <dbReference type="Proteomes" id="UP000220922"/>
    </source>
</evidence>
<dbReference type="PANTHER" id="PTHR46743:SF2">
    <property type="entry name" value="TEICHOIC ACIDS EXPORT ATP-BINDING PROTEIN TAGH"/>
    <property type="match status" value="1"/>
</dbReference>
<dbReference type="SMART" id="SM00382">
    <property type="entry name" value="AAA"/>
    <property type="match status" value="1"/>
</dbReference>
<dbReference type="GO" id="GO:0016020">
    <property type="term" value="C:membrane"/>
    <property type="evidence" value="ECO:0007669"/>
    <property type="project" value="InterPro"/>
</dbReference>
<dbReference type="SUPFAM" id="SSF52540">
    <property type="entry name" value="P-loop containing nucleoside triphosphate hydrolases"/>
    <property type="match status" value="1"/>
</dbReference>
<dbReference type="OrthoDB" id="9778870at2"/>
<dbReference type="Gene3D" id="3.40.50.300">
    <property type="entry name" value="P-loop containing nucleotide triphosphate hydrolases"/>
    <property type="match status" value="1"/>
</dbReference>
<dbReference type="GO" id="GO:0016887">
    <property type="term" value="F:ATP hydrolysis activity"/>
    <property type="evidence" value="ECO:0007669"/>
    <property type="project" value="InterPro"/>
</dbReference>
<dbReference type="Gene3D" id="2.70.50.60">
    <property type="entry name" value="abc- transporter (atp binding component) like domain"/>
    <property type="match status" value="1"/>
</dbReference>
<reference evidence="7 8" key="1">
    <citation type="submission" date="2016-05" db="EMBL/GenBank/DDBJ databases">
        <authorList>
            <person name="Lavstsen T."/>
            <person name="Jespersen J.S."/>
        </authorList>
    </citation>
    <scope>NUCLEOTIDE SEQUENCE [LARGE SCALE GENOMIC DNA]</scope>
    <source>
        <strain evidence="7 8">B7-9</strain>
    </source>
</reference>
<evidence type="ECO:0000256" key="2">
    <source>
        <dbReference type="ARBA" id="ARBA00022448"/>
    </source>
</evidence>
<dbReference type="Pfam" id="PF00005">
    <property type="entry name" value="ABC_tran"/>
    <property type="match status" value="1"/>
</dbReference>
<organism evidence="7 8">
    <name type="scientific">Candidatus Chloroploca asiatica</name>
    <dbReference type="NCBI Taxonomy" id="1506545"/>
    <lineage>
        <taxon>Bacteria</taxon>
        <taxon>Bacillati</taxon>
        <taxon>Chloroflexota</taxon>
        <taxon>Chloroflexia</taxon>
        <taxon>Chloroflexales</taxon>
        <taxon>Chloroflexineae</taxon>
        <taxon>Oscillochloridaceae</taxon>
        <taxon>Candidatus Chloroploca</taxon>
    </lineage>
</organism>
<dbReference type="Proteomes" id="UP000220922">
    <property type="component" value="Unassembled WGS sequence"/>
</dbReference>
<evidence type="ECO:0000259" key="6">
    <source>
        <dbReference type="PROSITE" id="PS50893"/>
    </source>
</evidence>
<keyword evidence="3" id="KW-0547">Nucleotide-binding</keyword>
<feature type="domain" description="ABC transporter" evidence="6">
    <location>
        <begin position="26"/>
        <end position="248"/>
    </location>
</feature>
<evidence type="ECO:0000256" key="5">
    <source>
        <dbReference type="SAM" id="MobiDB-lite"/>
    </source>
</evidence>
<gene>
    <name evidence="7" type="ORF">A9Q02_01170</name>
</gene>
<name>A0A2H3KNZ9_9CHLR</name>
<feature type="region of interest" description="Disordered" evidence="5">
    <location>
        <begin position="251"/>
        <end position="272"/>
    </location>
</feature>
<dbReference type="PROSITE" id="PS50893">
    <property type="entry name" value="ABC_TRANSPORTER_2"/>
    <property type="match status" value="1"/>
</dbReference>
<comment type="similarity">
    <text evidence="1">Belongs to the ABC transporter superfamily.</text>
</comment>
<accession>A0A2H3KNZ9</accession>
<dbReference type="InterPro" id="IPR003593">
    <property type="entry name" value="AAA+_ATPase"/>
</dbReference>
<dbReference type="GO" id="GO:0140359">
    <property type="term" value="F:ABC-type transporter activity"/>
    <property type="evidence" value="ECO:0007669"/>
    <property type="project" value="InterPro"/>
</dbReference>
<dbReference type="PANTHER" id="PTHR46743">
    <property type="entry name" value="TEICHOIC ACIDS EXPORT ATP-BINDING PROTEIN TAGH"/>
    <property type="match status" value="1"/>
</dbReference>
<protein>
    <submittedName>
        <fullName evidence="7">ABC transporter</fullName>
    </submittedName>
</protein>
<dbReference type="Pfam" id="PF14524">
    <property type="entry name" value="Wzt_C"/>
    <property type="match status" value="1"/>
</dbReference>
<evidence type="ECO:0000256" key="4">
    <source>
        <dbReference type="ARBA" id="ARBA00022840"/>
    </source>
</evidence>
<dbReference type="CDD" id="cd10147">
    <property type="entry name" value="Wzt_C-like"/>
    <property type="match status" value="1"/>
</dbReference>
<comment type="caution">
    <text evidence="7">The sequence shown here is derived from an EMBL/GenBank/DDBJ whole genome shotgun (WGS) entry which is preliminary data.</text>
</comment>
<dbReference type="AlphaFoldDB" id="A0A2H3KNZ9"/>
<dbReference type="EMBL" id="LYXE01000063">
    <property type="protein sequence ID" value="PDV99852.1"/>
    <property type="molecule type" value="Genomic_DNA"/>
</dbReference>
<proteinExistence type="inferred from homology"/>
<keyword evidence="4" id="KW-0067">ATP-binding</keyword>